<evidence type="ECO:0000259" key="2">
    <source>
        <dbReference type="Pfam" id="PF03061"/>
    </source>
</evidence>
<dbReference type="CDD" id="cd03443">
    <property type="entry name" value="PaaI_thioesterase"/>
    <property type="match status" value="1"/>
</dbReference>
<dbReference type="EMBL" id="BSOZ01000016">
    <property type="protein sequence ID" value="GLS04313.1"/>
    <property type="molecule type" value="Genomic_DNA"/>
</dbReference>
<dbReference type="InterPro" id="IPR029069">
    <property type="entry name" value="HotDog_dom_sf"/>
</dbReference>
<dbReference type="SUPFAM" id="SSF54637">
    <property type="entry name" value="Thioesterase/thiol ester dehydrase-isomerase"/>
    <property type="match status" value="1"/>
</dbReference>
<comment type="caution">
    <text evidence="3">The sequence shown here is derived from an EMBL/GenBank/DDBJ whole genome shotgun (WGS) entry which is preliminary data.</text>
</comment>
<keyword evidence="4" id="KW-1185">Reference proteome</keyword>
<sequence length="146" mass="16305">MTHEEMKHCWETARASGDYHALMQAIPYARTIGMTMEEVDGQLRFTLPFRQSNIGNVLLPALHGGVIGGFLENVAIFTLLASHETRSVPKVVDFSIDYLRSGRPQDLSGRCEIVRQGKRVANVQLMAWQDDPDKPIASARAHFLLA</sequence>
<dbReference type="Pfam" id="PF03061">
    <property type="entry name" value="4HBT"/>
    <property type="match status" value="1"/>
</dbReference>
<dbReference type="Gene3D" id="3.10.129.10">
    <property type="entry name" value="Hotdog Thioesterase"/>
    <property type="match status" value="1"/>
</dbReference>
<protein>
    <submittedName>
        <fullName evidence="3">Thioesterase</fullName>
    </submittedName>
</protein>
<organism evidence="3 4">
    <name type="scientific">Chitiniphilus shinanonensis</name>
    <dbReference type="NCBI Taxonomy" id="553088"/>
    <lineage>
        <taxon>Bacteria</taxon>
        <taxon>Pseudomonadati</taxon>
        <taxon>Pseudomonadota</taxon>
        <taxon>Betaproteobacteria</taxon>
        <taxon>Neisseriales</taxon>
        <taxon>Chitinibacteraceae</taxon>
        <taxon>Chitiniphilus</taxon>
    </lineage>
</organism>
<accession>A0ABQ6BQP9</accession>
<dbReference type="RefSeq" id="WP_018747598.1">
    <property type="nucleotide sequence ID" value="NZ_BAABUF010000011.1"/>
</dbReference>
<dbReference type="NCBIfam" id="TIGR00369">
    <property type="entry name" value="unchar_dom_1"/>
    <property type="match status" value="1"/>
</dbReference>
<evidence type="ECO:0000313" key="4">
    <source>
        <dbReference type="Proteomes" id="UP001156836"/>
    </source>
</evidence>
<dbReference type="PANTHER" id="PTHR43240:SF3">
    <property type="entry name" value="THIOESTERASE DOMAIN-CONTAINING PROTEIN"/>
    <property type="match status" value="1"/>
</dbReference>
<evidence type="ECO:0000256" key="1">
    <source>
        <dbReference type="ARBA" id="ARBA00022801"/>
    </source>
</evidence>
<dbReference type="InterPro" id="IPR003736">
    <property type="entry name" value="PAAI_dom"/>
</dbReference>
<keyword evidence="1" id="KW-0378">Hydrolase</keyword>
<feature type="domain" description="Thioesterase" evidence="2">
    <location>
        <begin position="62"/>
        <end position="134"/>
    </location>
</feature>
<dbReference type="InterPro" id="IPR006683">
    <property type="entry name" value="Thioestr_dom"/>
</dbReference>
<name>A0ABQ6BQP9_9NEIS</name>
<dbReference type="Proteomes" id="UP001156836">
    <property type="component" value="Unassembled WGS sequence"/>
</dbReference>
<proteinExistence type="predicted"/>
<gene>
    <name evidence="3" type="ORF">GCM10007860_14600</name>
</gene>
<reference evidence="4" key="1">
    <citation type="journal article" date="2019" name="Int. J. Syst. Evol. Microbiol.">
        <title>The Global Catalogue of Microorganisms (GCM) 10K type strain sequencing project: providing services to taxonomists for standard genome sequencing and annotation.</title>
        <authorList>
            <consortium name="The Broad Institute Genomics Platform"/>
            <consortium name="The Broad Institute Genome Sequencing Center for Infectious Disease"/>
            <person name="Wu L."/>
            <person name="Ma J."/>
        </authorList>
    </citation>
    <scope>NUCLEOTIDE SEQUENCE [LARGE SCALE GENOMIC DNA]</scope>
    <source>
        <strain evidence="4">NBRC 104970</strain>
    </source>
</reference>
<dbReference type="PANTHER" id="PTHR43240">
    <property type="entry name" value="1,4-DIHYDROXY-2-NAPHTHOYL-COA THIOESTERASE 1"/>
    <property type="match status" value="1"/>
</dbReference>
<evidence type="ECO:0000313" key="3">
    <source>
        <dbReference type="EMBL" id="GLS04313.1"/>
    </source>
</evidence>